<evidence type="ECO:0000313" key="1">
    <source>
        <dbReference type="EMBL" id="CAK5100261.1"/>
    </source>
</evidence>
<evidence type="ECO:0000313" key="2">
    <source>
        <dbReference type="Proteomes" id="UP001497535"/>
    </source>
</evidence>
<proteinExistence type="predicted"/>
<accession>A0ACB1AQM5</accession>
<comment type="caution">
    <text evidence="1">The sequence shown here is derived from an EMBL/GenBank/DDBJ whole genome shotgun (WGS) entry which is preliminary data.</text>
</comment>
<keyword evidence="2" id="KW-1185">Reference proteome</keyword>
<dbReference type="Proteomes" id="UP001497535">
    <property type="component" value="Unassembled WGS sequence"/>
</dbReference>
<protein>
    <submittedName>
        <fullName evidence="1">Uncharacterized protein</fullName>
    </submittedName>
</protein>
<dbReference type="EMBL" id="CAVMJV010000107">
    <property type="protein sequence ID" value="CAK5100261.1"/>
    <property type="molecule type" value="Genomic_DNA"/>
</dbReference>
<name>A0ACB1AQM5_MELEN</name>
<sequence>MDPSGYENFEKISNEIISFCENFGKNIENKNYNASNFIKYFARLLSIFEFKSKKAEEFGKKFTMKCRGIIKIKNQNNEILPEYIKRMLIITGLAGKGQYNEDIANRINYYNEKLDYEGL</sequence>
<organism evidence="1 2">
    <name type="scientific">Meloidogyne enterolobii</name>
    <name type="common">Root-knot nematode worm</name>
    <name type="synonym">Meloidogyne mayaguensis</name>
    <dbReference type="NCBI Taxonomy" id="390850"/>
    <lineage>
        <taxon>Eukaryota</taxon>
        <taxon>Metazoa</taxon>
        <taxon>Ecdysozoa</taxon>
        <taxon>Nematoda</taxon>
        <taxon>Chromadorea</taxon>
        <taxon>Rhabditida</taxon>
        <taxon>Tylenchina</taxon>
        <taxon>Tylenchomorpha</taxon>
        <taxon>Tylenchoidea</taxon>
        <taxon>Meloidogynidae</taxon>
        <taxon>Meloidogyninae</taxon>
        <taxon>Meloidogyne</taxon>
    </lineage>
</organism>
<reference evidence="1" key="1">
    <citation type="submission" date="2023-11" db="EMBL/GenBank/DDBJ databases">
        <authorList>
            <person name="Poullet M."/>
        </authorList>
    </citation>
    <scope>NUCLEOTIDE SEQUENCE</scope>
    <source>
        <strain evidence="1">E1834</strain>
    </source>
</reference>
<gene>
    <name evidence="1" type="ORF">MENTE1834_LOCUS42020</name>
</gene>